<dbReference type="Proteomes" id="UP001500305">
    <property type="component" value="Unassembled WGS sequence"/>
</dbReference>
<sequence>MMVRTPYPVRSVRALGAARPAGTPLMRPPGGGDLAGQVLGELGRLVERGVLTPEEFAVVKARLLAG</sequence>
<dbReference type="EMBL" id="BAAATR010000006">
    <property type="protein sequence ID" value="GAA2237627.1"/>
    <property type="molecule type" value="Genomic_DNA"/>
</dbReference>
<keyword evidence="2" id="KW-1185">Reference proteome</keyword>
<name>A0ABP5QJA6_9ACTN</name>
<protein>
    <recommendedName>
        <fullName evidence="3">SHOCT domain-containing protein</fullName>
    </recommendedName>
</protein>
<evidence type="ECO:0000313" key="2">
    <source>
        <dbReference type="Proteomes" id="UP001500305"/>
    </source>
</evidence>
<evidence type="ECO:0000313" key="1">
    <source>
        <dbReference type="EMBL" id="GAA2237627.1"/>
    </source>
</evidence>
<comment type="caution">
    <text evidence="1">The sequence shown here is derived from an EMBL/GenBank/DDBJ whole genome shotgun (WGS) entry which is preliminary data.</text>
</comment>
<gene>
    <name evidence="1" type="ORF">GCM10010430_18240</name>
</gene>
<proteinExistence type="predicted"/>
<accession>A0ABP5QJA6</accession>
<evidence type="ECO:0008006" key="3">
    <source>
        <dbReference type="Google" id="ProtNLM"/>
    </source>
</evidence>
<reference evidence="2" key="1">
    <citation type="journal article" date="2019" name="Int. J. Syst. Evol. Microbiol.">
        <title>The Global Catalogue of Microorganisms (GCM) 10K type strain sequencing project: providing services to taxonomists for standard genome sequencing and annotation.</title>
        <authorList>
            <consortium name="The Broad Institute Genomics Platform"/>
            <consortium name="The Broad Institute Genome Sequencing Center for Infectious Disease"/>
            <person name="Wu L."/>
            <person name="Ma J."/>
        </authorList>
    </citation>
    <scope>NUCLEOTIDE SEQUENCE [LARGE SCALE GENOMIC DNA]</scope>
    <source>
        <strain evidence="2">JCM 7356</strain>
    </source>
</reference>
<organism evidence="1 2">
    <name type="scientific">Kitasatospora cystarginea</name>
    <dbReference type="NCBI Taxonomy" id="58350"/>
    <lineage>
        <taxon>Bacteria</taxon>
        <taxon>Bacillati</taxon>
        <taxon>Actinomycetota</taxon>
        <taxon>Actinomycetes</taxon>
        <taxon>Kitasatosporales</taxon>
        <taxon>Streptomycetaceae</taxon>
        <taxon>Kitasatospora</taxon>
    </lineage>
</organism>